<keyword evidence="2" id="KW-0812">Transmembrane</keyword>
<keyword evidence="2" id="KW-1133">Transmembrane helix</keyword>
<keyword evidence="4" id="KW-1185">Reference proteome</keyword>
<evidence type="ECO:0000313" key="4">
    <source>
        <dbReference type="Proteomes" id="UP000608923"/>
    </source>
</evidence>
<sequence>MTDQNPGFPRTRRRNPFDGQGCYAPNSSTPPWGWFPTFAIAIPAVITVGGLIAFGPSLVTYLVGA</sequence>
<keyword evidence="2" id="KW-0472">Membrane</keyword>
<dbReference type="Proteomes" id="UP000608923">
    <property type="component" value="Unassembled WGS sequence"/>
</dbReference>
<dbReference type="AlphaFoldDB" id="A0A8H9IQE0"/>
<dbReference type="EMBL" id="BMZN01000004">
    <property type="protein sequence ID" value="GHC52594.1"/>
    <property type="molecule type" value="Genomic_DNA"/>
</dbReference>
<reference evidence="4" key="1">
    <citation type="journal article" date="2019" name="Int. J. Syst. Evol. Microbiol.">
        <title>The Global Catalogue of Microorganisms (GCM) 10K type strain sequencing project: providing services to taxonomists for standard genome sequencing and annotation.</title>
        <authorList>
            <consortium name="The Broad Institute Genomics Platform"/>
            <consortium name="The Broad Institute Genome Sequencing Center for Infectious Disease"/>
            <person name="Wu L."/>
            <person name="Ma J."/>
        </authorList>
    </citation>
    <scope>NUCLEOTIDE SEQUENCE [LARGE SCALE GENOMIC DNA]</scope>
    <source>
        <strain evidence="4">KCTC 42083</strain>
    </source>
</reference>
<organism evidence="3 4">
    <name type="scientific">Alcaligenes pakistanensis</name>
    <dbReference type="NCBI Taxonomy" id="1482717"/>
    <lineage>
        <taxon>Bacteria</taxon>
        <taxon>Pseudomonadati</taxon>
        <taxon>Pseudomonadota</taxon>
        <taxon>Betaproteobacteria</taxon>
        <taxon>Burkholderiales</taxon>
        <taxon>Alcaligenaceae</taxon>
        <taxon>Alcaligenes</taxon>
    </lineage>
</organism>
<proteinExistence type="predicted"/>
<feature type="transmembrane region" description="Helical" evidence="2">
    <location>
        <begin position="38"/>
        <end position="63"/>
    </location>
</feature>
<evidence type="ECO:0000256" key="1">
    <source>
        <dbReference type="SAM" id="MobiDB-lite"/>
    </source>
</evidence>
<evidence type="ECO:0000256" key="2">
    <source>
        <dbReference type="SAM" id="Phobius"/>
    </source>
</evidence>
<name>A0A8H9IQE0_9BURK</name>
<protein>
    <submittedName>
        <fullName evidence="3">Uncharacterized protein</fullName>
    </submittedName>
</protein>
<evidence type="ECO:0000313" key="3">
    <source>
        <dbReference type="EMBL" id="GHC52594.1"/>
    </source>
</evidence>
<comment type="caution">
    <text evidence="3">The sequence shown here is derived from an EMBL/GenBank/DDBJ whole genome shotgun (WGS) entry which is preliminary data.</text>
</comment>
<gene>
    <name evidence="3" type="ORF">GCM10010096_25910</name>
</gene>
<accession>A0A8H9IQE0</accession>
<feature type="region of interest" description="Disordered" evidence="1">
    <location>
        <begin position="1"/>
        <end position="24"/>
    </location>
</feature>